<sequence>MLKWEQTLMGTLGMELVKQTETSVEISMAISERNVQPFGFLHGGASVALAETAASIGSAGIINLEEEICFGAEINANHIKSVREGSVTAIATLQHKGRSLHVWTIEVKNDKGELVCLSRCTMAVTKKRV</sequence>
<gene>
    <name evidence="4" type="ORF">G8O30_10515</name>
</gene>
<dbReference type="PANTHER" id="PTHR43240:SF5">
    <property type="entry name" value="1,4-DIHYDROXY-2-NAPHTHOYL-COA THIOESTERASE 1"/>
    <property type="match status" value="1"/>
</dbReference>
<comment type="similarity">
    <text evidence="1">Belongs to the thioesterase PaaI family.</text>
</comment>
<evidence type="ECO:0000259" key="3">
    <source>
        <dbReference type="Pfam" id="PF03061"/>
    </source>
</evidence>
<proteinExistence type="inferred from homology"/>
<name>A0A7S8CCK3_9BACI</name>
<dbReference type="RefSeq" id="WP_239672022.1">
    <property type="nucleotide sequence ID" value="NZ_CP049742.1"/>
</dbReference>
<dbReference type="GO" id="GO:0005829">
    <property type="term" value="C:cytosol"/>
    <property type="evidence" value="ECO:0007669"/>
    <property type="project" value="TreeGrafter"/>
</dbReference>
<keyword evidence="5" id="KW-1185">Reference proteome</keyword>
<dbReference type="KEGG" id="mcui:G8O30_10515"/>
<reference evidence="4 5" key="1">
    <citation type="submission" date="2019-07" db="EMBL/GenBank/DDBJ databases">
        <title>Genome sequence of 2 isolates from Red Sea Mangroves.</title>
        <authorList>
            <person name="Sefrji F."/>
            <person name="Michoud G."/>
            <person name="Merlino G."/>
            <person name="Daffonchio D."/>
        </authorList>
    </citation>
    <scope>NUCLEOTIDE SEQUENCE [LARGE SCALE GENOMIC DNA]</scope>
    <source>
        <strain evidence="4 5">R1DC41</strain>
    </source>
</reference>
<feature type="domain" description="Thioesterase" evidence="3">
    <location>
        <begin position="38"/>
        <end position="116"/>
    </location>
</feature>
<dbReference type="InterPro" id="IPR003736">
    <property type="entry name" value="PAAI_dom"/>
</dbReference>
<dbReference type="NCBIfam" id="TIGR00369">
    <property type="entry name" value="unchar_dom_1"/>
    <property type="match status" value="1"/>
</dbReference>
<dbReference type="InterPro" id="IPR029069">
    <property type="entry name" value="HotDog_dom_sf"/>
</dbReference>
<dbReference type="EMBL" id="CP049742">
    <property type="protein sequence ID" value="QPC47351.1"/>
    <property type="molecule type" value="Genomic_DNA"/>
</dbReference>
<evidence type="ECO:0000256" key="2">
    <source>
        <dbReference type="ARBA" id="ARBA00022801"/>
    </source>
</evidence>
<protein>
    <submittedName>
        <fullName evidence="4">PaaI family thioesterase</fullName>
    </submittedName>
</protein>
<dbReference type="InterPro" id="IPR006683">
    <property type="entry name" value="Thioestr_dom"/>
</dbReference>
<dbReference type="GO" id="GO:0061522">
    <property type="term" value="F:1,4-dihydroxy-2-naphthoyl-CoA thioesterase activity"/>
    <property type="evidence" value="ECO:0007669"/>
    <property type="project" value="TreeGrafter"/>
</dbReference>
<keyword evidence="2" id="KW-0378">Hydrolase</keyword>
<accession>A0A7S8CCK3</accession>
<dbReference type="PANTHER" id="PTHR43240">
    <property type="entry name" value="1,4-DIHYDROXY-2-NAPHTHOYL-COA THIOESTERASE 1"/>
    <property type="match status" value="1"/>
</dbReference>
<organism evidence="4 5">
    <name type="scientific">Mangrovibacillus cuniculi</name>
    <dbReference type="NCBI Taxonomy" id="2593652"/>
    <lineage>
        <taxon>Bacteria</taxon>
        <taxon>Bacillati</taxon>
        <taxon>Bacillota</taxon>
        <taxon>Bacilli</taxon>
        <taxon>Bacillales</taxon>
        <taxon>Bacillaceae</taxon>
        <taxon>Mangrovibacillus</taxon>
    </lineage>
</organism>
<evidence type="ECO:0000313" key="5">
    <source>
        <dbReference type="Proteomes" id="UP000593626"/>
    </source>
</evidence>
<dbReference type="Gene3D" id="3.10.129.10">
    <property type="entry name" value="Hotdog Thioesterase"/>
    <property type="match status" value="1"/>
</dbReference>
<dbReference type="CDD" id="cd03443">
    <property type="entry name" value="PaaI_thioesterase"/>
    <property type="match status" value="1"/>
</dbReference>
<evidence type="ECO:0000313" key="4">
    <source>
        <dbReference type="EMBL" id="QPC47351.1"/>
    </source>
</evidence>
<dbReference type="Proteomes" id="UP000593626">
    <property type="component" value="Chromosome"/>
</dbReference>
<evidence type="ECO:0000256" key="1">
    <source>
        <dbReference type="ARBA" id="ARBA00008324"/>
    </source>
</evidence>
<dbReference type="SUPFAM" id="SSF54637">
    <property type="entry name" value="Thioesterase/thiol ester dehydrase-isomerase"/>
    <property type="match status" value="1"/>
</dbReference>
<dbReference type="Pfam" id="PF03061">
    <property type="entry name" value="4HBT"/>
    <property type="match status" value="1"/>
</dbReference>
<dbReference type="AlphaFoldDB" id="A0A7S8CCK3"/>